<feature type="compositionally biased region" description="Basic and acidic residues" evidence="1">
    <location>
        <begin position="142"/>
        <end position="154"/>
    </location>
</feature>
<dbReference type="GO" id="GO:0006357">
    <property type="term" value="P:regulation of transcription by RNA polymerase II"/>
    <property type="evidence" value="ECO:0007669"/>
    <property type="project" value="TreeGrafter"/>
</dbReference>
<organism evidence="3 4">
    <name type="scientific">Hydnomerulius pinastri MD-312</name>
    <dbReference type="NCBI Taxonomy" id="994086"/>
    <lineage>
        <taxon>Eukaryota</taxon>
        <taxon>Fungi</taxon>
        <taxon>Dikarya</taxon>
        <taxon>Basidiomycota</taxon>
        <taxon>Agaricomycotina</taxon>
        <taxon>Agaricomycetes</taxon>
        <taxon>Agaricomycetidae</taxon>
        <taxon>Boletales</taxon>
        <taxon>Boletales incertae sedis</taxon>
        <taxon>Leucogyrophana</taxon>
    </lineage>
</organism>
<feature type="compositionally biased region" description="Polar residues" evidence="1">
    <location>
        <begin position="363"/>
        <end position="374"/>
    </location>
</feature>
<evidence type="ECO:0000256" key="1">
    <source>
        <dbReference type="SAM" id="MobiDB-lite"/>
    </source>
</evidence>
<feature type="region of interest" description="Disordered" evidence="1">
    <location>
        <begin position="987"/>
        <end position="1060"/>
    </location>
</feature>
<feature type="compositionally biased region" description="Polar residues" evidence="1">
    <location>
        <begin position="311"/>
        <end position="326"/>
    </location>
</feature>
<evidence type="ECO:0000259" key="2">
    <source>
        <dbReference type="PROSITE" id="PS51293"/>
    </source>
</evidence>
<reference evidence="3 4" key="1">
    <citation type="submission" date="2014-04" db="EMBL/GenBank/DDBJ databases">
        <title>Evolutionary Origins and Diversification of the Mycorrhizal Mutualists.</title>
        <authorList>
            <consortium name="DOE Joint Genome Institute"/>
            <consortium name="Mycorrhizal Genomics Consortium"/>
            <person name="Kohler A."/>
            <person name="Kuo A."/>
            <person name="Nagy L.G."/>
            <person name="Floudas D."/>
            <person name="Copeland A."/>
            <person name="Barry K.W."/>
            <person name="Cichocki N."/>
            <person name="Veneault-Fourrey C."/>
            <person name="LaButti K."/>
            <person name="Lindquist E.A."/>
            <person name="Lipzen A."/>
            <person name="Lundell T."/>
            <person name="Morin E."/>
            <person name="Murat C."/>
            <person name="Riley R."/>
            <person name="Ohm R."/>
            <person name="Sun H."/>
            <person name="Tunlid A."/>
            <person name="Henrissat B."/>
            <person name="Grigoriev I.V."/>
            <person name="Hibbett D.S."/>
            <person name="Martin F."/>
        </authorList>
    </citation>
    <scope>NUCLEOTIDE SEQUENCE [LARGE SCALE GENOMIC DNA]</scope>
    <source>
        <strain evidence="3 4">MD-312</strain>
    </source>
</reference>
<feature type="compositionally biased region" description="Basic residues" evidence="1">
    <location>
        <begin position="869"/>
        <end position="879"/>
    </location>
</feature>
<feature type="compositionally biased region" description="Pro residues" evidence="1">
    <location>
        <begin position="454"/>
        <end position="464"/>
    </location>
</feature>
<feature type="compositionally biased region" description="Pro residues" evidence="1">
    <location>
        <begin position="263"/>
        <end position="274"/>
    </location>
</feature>
<gene>
    <name evidence="3" type="ORF">HYDPIDRAFT_159357</name>
</gene>
<dbReference type="SUPFAM" id="SSF46689">
    <property type="entry name" value="Homeodomain-like"/>
    <property type="match status" value="1"/>
</dbReference>
<dbReference type="PANTHER" id="PTHR13992:SF39">
    <property type="entry name" value="SMRTER, ISOFORM G"/>
    <property type="match status" value="1"/>
</dbReference>
<dbReference type="Pfam" id="PF00249">
    <property type="entry name" value="Myb_DNA-binding"/>
    <property type="match status" value="1"/>
</dbReference>
<dbReference type="EMBL" id="KN839861">
    <property type="protein sequence ID" value="KIJ61642.1"/>
    <property type="molecule type" value="Genomic_DNA"/>
</dbReference>
<dbReference type="OrthoDB" id="10258692at2759"/>
<dbReference type="Proteomes" id="UP000053820">
    <property type="component" value="Unassembled WGS sequence"/>
</dbReference>
<feature type="compositionally biased region" description="Basic and acidic residues" evidence="1">
    <location>
        <begin position="88"/>
        <end position="99"/>
    </location>
</feature>
<dbReference type="PANTHER" id="PTHR13992">
    <property type="entry name" value="NUCLEAR RECEPTOR CO-REPRESSOR RELATED NCOR"/>
    <property type="match status" value="1"/>
</dbReference>
<feature type="region of interest" description="Disordered" evidence="1">
    <location>
        <begin position="1"/>
        <end position="466"/>
    </location>
</feature>
<dbReference type="CDD" id="cd00167">
    <property type="entry name" value="SANT"/>
    <property type="match status" value="1"/>
</dbReference>
<feature type="region of interest" description="Disordered" evidence="1">
    <location>
        <begin position="868"/>
        <end position="970"/>
    </location>
</feature>
<name>A0A0C9WCH5_9AGAM</name>
<protein>
    <recommendedName>
        <fullName evidence="2">SANT domain-containing protein</fullName>
    </recommendedName>
</protein>
<feature type="compositionally biased region" description="Low complexity" evidence="1">
    <location>
        <begin position="1012"/>
        <end position="1022"/>
    </location>
</feature>
<proteinExistence type="predicted"/>
<feature type="compositionally biased region" description="Polar residues" evidence="1">
    <location>
        <begin position="100"/>
        <end position="110"/>
    </location>
</feature>
<dbReference type="SMART" id="SM00717">
    <property type="entry name" value="SANT"/>
    <property type="match status" value="1"/>
</dbReference>
<dbReference type="PROSITE" id="PS51293">
    <property type="entry name" value="SANT"/>
    <property type="match status" value="1"/>
</dbReference>
<dbReference type="InterPro" id="IPR001005">
    <property type="entry name" value="SANT/Myb"/>
</dbReference>
<feature type="compositionally biased region" description="Polar residues" evidence="1">
    <location>
        <begin position="1"/>
        <end position="13"/>
    </location>
</feature>
<dbReference type="GO" id="GO:0034967">
    <property type="term" value="C:Set3 complex"/>
    <property type="evidence" value="ECO:0007669"/>
    <property type="project" value="TreeGrafter"/>
</dbReference>
<dbReference type="InterPro" id="IPR009057">
    <property type="entry name" value="Homeodomain-like_sf"/>
</dbReference>
<dbReference type="HOGENOM" id="CLU_289356_0_0_1"/>
<feature type="compositionally biased region" description="Basic residues" evidence="1">
    <location>
        <begin position="995"/>
        <end position="1006"/>
    </location>
</feature>
<feature type="compositionally biased region" description="Basic and acidic residues" evidence="1">
    <location>
        <begin position="125"/>
        <end position="136"/>
    </location>
</feature>
<keyword evidence="4" id="KW-1185">Reference proteome</keyword>
<feature type="compositionally biased region" description="Polar residues" evidence="1">
    <location>
        <begin position="933"/>
        <end position="950"/>
    </location>
</feature>
<evidence type="ECO:0000313" key="4">
    <source>
        <dbReference type="Proteomes" id="UP000053820"/>
    </source>
</evidence>
<accession>A0A0C9WCH5</accession>
<dbReference type="InterPro" id="IPR051571">
    <property type="entry name" value="N-CoR_corepressor"/>
</dbReference>
<sequence>MTSMGYGQPSPTGISLPHDFGRPLASFSPYDHPPRRRSPSPGPSARRQPYDSYKPRGGAPYRDDNLNSYRPNVYRPERFYSRSPSPPRYDRSRPQEARQWDNNTRWQSASYYDRRSTPSPPQWNKGRDTMAERMFEPSETWKQSHVDRPTRYELSENSPPDQYRDRRPPLSRDFSPQRPPARTDYPLHHPVENNYRPYPAPQAVRDLGGFSRTADTYRPQYQDDPWRPSYTADSTGPAVAHQQRRSSYCDHGDERPGSSIASTPPPRPYVPPNLLPKTQYRSPSPPPRPHTEVEAYRSIIRRSSIPDDNYRSYSPSVSRSCGSSISEEPPRKKFKSRSSSRSSRDSRPDKSGISAPNEGAPLPQTSIQSDTTAVETKASPHVPDNAPSAYDHKAPSEASSSLGSVIDTLMDNQTSSHETLHVNGALAARNEPLERNLAPPASPELVPSNNVTPPSVPAQEPPAPRMEADPMAVDLLNGVSQDLSGNDIMEVPGLEATAGFTSVSTSISPVGPDEGEVLPPSSTVTPSPVSRSLEKEVEAVPSPPCVEVDVDQTTEGIATPKPVPNSLQIVVSDHSTIPASPPPADKTFVFQSEPTNLKSTREGLRLVVLARLRCDRQSRVERAFPVLRANQVVSDLHCAPPPSDSQGRLYQELNGTAQSSDRLATHNAIRSSLVDRFTERQSEIVQKTRRLKEEYLTLHERWLEHCVRLDKGQQSGIQEESAIPSGGRATRRSAAVMGDAVRSDLEMEQIIASLGVEELTDPNYLAIKNVAKIPDMISVTEGSVPHLFDDTNNLIDDPAEFYGASSGHDYWTEEERNIFLNEFAARPKQFGLIAERLPNKTAAQCVTYYYMHKRRGVDFRKAVAQYGTSRRRKNGKTNKQRGNALLTDIRRHDDEVSRVTAGALNEGTPATGGKRKRAAILRTNGESRKASSSRRSTVQPEATPTSNGTTPDPEGDQQRRRRRTAVSTRAVTVVAAEEVVDNTAEIPSQDVGLKPARKARKPRKSKGQPAATPSEEPSTPMTEPSPPVDQQEPSARRKSLSTQNAWSEDDKSADYSFSTH</sequence>
<feature type="compositionally biased region" description="Basic and acidic residues" evidence="1">
    <location>
        <begin position="888"/>
        <end position="897"/>
    </location>
</feature>
<dbReference type="Gene3D" id="1.10.10.60">
    <property type="entry name" value="Homeodomain-like"/>
    <property type="match status" value="1"/>
</dbReference>
<feature type="domain" description="SANT" evidence="2">
    <location>
        <begin position="806"/>
        <end position="857"/>
    </location>
</feature>
<dbReference type="AlphaFoldDB" id="A0A0C9WCH5"/>
<dbReference type="InterPro" id="IPR017884">
    <property type="entry name" value="SANT_dom"/>
</dbReference>
<feature type="compositionally biased region" description="Basic and acidic residues" evidence="1">
    <location>
        <begin position="247"/>
        <end position="256"/>
    </location>
</feature>
<evidence type="ECO:0000313" key="3">
    <source>
        <dbReference type="EMBL" id="KIJ61642.1"/>
    </source>
</evidence>